<protein>
    <recommendedName>
        <fullName evidence="1">SGNH hydrolase-type esterase domain-containing protein</fullName>
    </recommendedName>
</protein>
<dbReference type="InterPro" id="IPR036514">
    <property type="entry name" value="SGNH_hydro_sf"/>
</dbReference>
<keyword evidence="3" id="KW-1185">Reference proteome</keyword>
<dbReference type="AlphaFoldDB" id="A0A246BIK8"/>
<dbReference type="SUPFAM" id="SSF52266">
    <property type="entry name" value="SGNH hydrolase"/>
    <property type="match status" value="1"/>
</dbReference>
<feature type="domain" description="SGNH hydrolase-type esterase" evidence="1">
    <location>
        <begin position="38"/>
        <end position="217"/>
    </location>
</feature>
<proteinExistence type="predicted"/>
<dbReference type="PANTHER" id="PTHR30383">
    <property type="entry name" value="THIOESTERASE 1/PROTEASE 1/LYSOPHOSPHOLIPASE L1"/>
    <property type="match status" value="1"/>
</dbReference>
<dbReference type="EMBL" id="NHMK01000020">
    <property type="protein sequence ID" value="OWL95086.1"/>
    <property type="molecule type" value="Genomic_DNA"/>
</dbReference>
<dbReference type="InterPro" id="IPR013830">
    <property type="entry name" value="SGNH_hydro"/>
</dbReference>
<evidence type="ECO:0000313" key="2">
    <source>
        <dbReference type="EMBL" id="OWL95086.1"/>
    </source>
</evidence>
<comment type="caution">
    <text evidence="2">The sequence shown here is derived from an EMBL/GenBank/DDBJ whole genome shotgun (WGS) entry which is preliminary data.</text>
</comment>
<evidence type="ECO:0000313" key="3">
    <source>
        <dbReference type="Proteomes" id="UP000197208"/>
    </source>
</evidence>
<dbReference type="OrthoDB" id="9794725at2"/>
<dbReference type="Proteomes" id="UP000197208">
    <property type="component" value="Unassembled WGS sequence"/>
</dbReference>
<dbReference type="Pfam" id="PF13472">
    <property type="entry name" value="Lipase_GDSL_2"/>
    <property type="match status" value="1"/>
</dbReference>
<accession>A0A246BIK8</accession>
<dbReference type="InterPro" id="IPR051532">
    <property type="entry name" value="Ester_Hydrolysis_Enzymes"/>
</dbReference>
<evidence type="ECO:0000259" key="1">
    <source>
        <dbReference type="Pfam" id="PF13472"/>
    </source>
</evidence>
<sequence length="548" mass="57069">MGILDVPAIPRASRTAPTLGAAMAKIANSTSIIINCEGDSLTYGQDTSATGTTAGTNGSAITRSATPYPETLAGALSFVLGRTTTVVNRGFPGDRTTEGLTRWANATGGDITILMYGTNDAKNYGGYPSGTVPIPVYQQQLSQLIDRRIAQGQQVIVLAPPPVLNQGNNRLIRAYGEAARIVADRYGVPFIDTLSLLRGLPDDEIWTDNVHLSKYAYNQIAWNIAMHLGTNGARPPRVGPGDTILPQQMHHNGGTLITRTPISGGVPGRATLRLTAGQVAVIPLDVAAPCRVIADCYSGGTEGIGTVQMYYFGAGSKVANRFTTIPTAGNGMTPALGHVLPAGVRGVIVGCASGIIEIAQLRLVRADTTPTLLTAGQSSAVTRPDVAGVSVTAPAATWAHVLDTRSVITTLADGSSSTARTARITARLQGSTGNALYGLAFAAARRPFLPAFGLTSGYIVVRVGTTVEIREFTNSAITASAAGAGAFTTGVSGELWDVEFDGANVRVYIDGTLRATLASSLFRHFHPGLVAYEGTVTCYSMSFPDVTG</sequence>
<dbReference type="Gene3D" id="3.40.50.1110">
    <property type="entry name" value="SGNH hydrolase"/>
    <property type="match status" value="1"/>
</dbReference>
<reference evidence="2 3" key="1">
    <citation type="submission" date="2017-05" db="EMBL/GenBank/DDBJ databases">
        <title>De novo genome assembly of Deniococcus indicus strain DR1.</title>
        <authorList>
            <person name="Chauhan D."/>
            <person name="Yennamalli R.M."/>
            <person name="Priyadarshini R."/>
        </authorList>
    </citation>
    <scope>NUCLEOTIDE SEQUENCE [LARGE SCALE GENOMIC DNA]</scope>
    <source>
        <strain evidence="2 3">DR1</strain>
    </source>
</reference>
<organism evidence="2 3">
    <name type="scientific">Deinococcus indicus</name>
    <dbReference type="NCBI Taxonomy" id="223556"/>
    <lineage>
        <taxon>Bacteria</taxon>
        <taxon>Thermotogati</taxon>
        <taxon>Deinococcota</taxon>
        <taxon>Deinococci</taxon>
        <taxon>Deinococcales</taxon>
        <taxon>Deinococcaceae</taxon>
        <taxon>Deinococcus</taxon>
    </lineage>
</organism>
<gene>
    <name evidence="2" type="ORF">CBQ26_13625</name>
</gene>
<name>A0A246BIK8_9DEIO</name>